<dbReference type="Gene3D" id="3.80.10.10">
    <property type="entry name" value="Ribonuclease Inhibitor"/>
    <property type="match status" value="2"/>
</dbReference>
<dbReference type="InterPro" id="IPR025875">
    <property type="entry name" value="Leu-rich_rpt_4"/>
</dbReference>
<evidence type="ECO:0000256" key="1">
    <source>
        <dbReference type="ARBA" id="ARBA00022614"/>
    </source>
</evidence>
<protein>
    <submittedName>
        <fullName evidence="3">Protein phosphatase 1 regulatory subunit 42</fullName>
    </submittedName>
</protein>
<accession>A0A8D8YLX4</accession>
<dbReference type="PROSITE" id="PS51450">
    <property type="entry name" value="LRR"/>
    <property type="match status" value="4"/>
</dbReference>
<dbReference type="PANTHER" id="PTHR46652">
    <property type="entry name" value="LEUCINE-RICH REPEAT AND IQ DOMAIN-CONTAINING PROTEIN 1-RELATED"/>
    <property type="match status" value="1"/>
</dbReference>
<proteinExistence type="predicted"/>
<dbReference type="CDD" id="cd21340">
    <property type="entry name" value="PPP1R42"/>
    <property type="match status" value="1"/>
</dbReference>
<dbReference type="InterPro" id="IPR003591">
    <property type="entry name" value="Leu-rich_rpt_typical-subtyp"/>
</dbReference>
<dbReference type="InterPro" id="IPR032675">
    <property type="entry name" value="LRR_dom_sf"/>
</dbReference>
<dbReference type="PANTHER" id="PTHR46652:SF3">
    <property type="entry name" value="LEUCINE-RICH REPEAT-CONTAINING PROTEIN 9"/>
    <property type="match status" value="1"/>
</dbReference>
<keyword evidence="2" id="KW-0677">Repeat</keyword>
<dbReference type="EMBL" id="HBUF01383112">
    <property type="protein sequence ID" value="CAG6731071.1"/>
    <property type="molecule type" value="Transcribed_RNA"/>
</dbReference>
<dbReference type="SUPFAM" id="SSF52058">
    <property type="entry name" value="L domain-like"/>
    <property type="match status" value="1"/>
</dbReference>
<dbReference type="AlphaFoldDB" id="A0A8D8YLX4"/>
<dbReference type="EMBL" id="HBUF01383113">
    <property type="protein sequence ID" value="CAG6731073.1"/>
    <property type="molecule type" value="Transcribed_RNA"/>
</dbReference>
<dbReference type="InterPro" id="IPR050836">
    <property type="entry name" value="SDS22/Internalin_LRR"/>
</dbReference>
<name>A0A8D8YLX4_9HEMI</name>
<dbReference type="InterPro" id="IPR001611">
    <property type="entry name" value="Leu-rich_rpt"/>
</dbReference>
<evidence type="ECO:0000313" key="3">
    <source>
        <dbReference type="EMBL" id="CAG6731073.1"/>
    </source>
</evidence>
<dbReference type="SMART" id="SM00369">
    <property type="entry name" value="LRR_TYP"/>
    <property type="match status" value="3"/>
</dbReference>
<sequence length="334" mass="37673">MTMVKSTFWQDKEDISEFDSVSTIYLHNNQLTSLNNIGCLVNLTHVYLQRNKIRYISGLEKLTKLQKLYLGYNEISVVEGLEHQSCLQLLHIECQQLEPGSSLYFDPRTLSTLQTCLQDLDVSQNHIGSIADLQCLISLNQVNLSNNELTNLDDVCSSVHEWPNVFHIQMTGNLVCKQANYHQRVLLACSYTLKTLDKKQVSPITKVFLQKFEDEKSKRRQSKATNVSDVFSSEVKHLVKHLPAGLCQTVSGQVLESTIRGTHHPVPITFPLNNFSEPTVKTDSKFGLRGSKPRSKLTIKSKTPMISGEPNFQSEVCKSEADLLGLSTNMKTEN</sequence>
<reference evidence="3" key="1">
    <citation type="submission" date="2021-05" db="EMBL/GenBank/DDBJ databases">
        <authorList>
            <person name="Alioto T."/>
            <person name="Alioto T."/>
            <person name="Gomez Garrido J."/>
        </authorList>
    </citation>
    <scope>NUCLEOTIDE SEQUENCE</scope>
</reference>
<dbReference type="Pfam" id="PF12799">
    <property type="entry name" value="LRR_4"/>
    <property type="match status" value="1"/>
</dbReference>
<organism evidence="3">
    <name type="scientific">Cacopsylla melanoneura</name>
    <dbReference type="NCBI Taxonomy" id="428564"/>
    <lineage>
        <taxon>Eukaryota</taxon>
        <taxon>Metazoa</taxon>
        <taxon>Ecdysozoa</taxon>
        <taxon>Arthropoda</taxon>
        <taxon>Hexapoda</taxon>
        <taxon>Insecta</taxon>
        <taxon>Pterygota</taxon>
        <taxon>Neoptera</taxon>
        <taxon>Paraneoptera</taxon>
        <taxon>Hemiptera</taxon>
        <taxon>Sternorrhyncha</taxon>
        <taxon>Psylloidea</taxon>
        <taxon>Psyllidae</taxon>
        <taxon>Psyllinae</taxon>
        <taxon>Cacopsylla</taxon>
    </lineage>
</organism>
<dbReference type="SMART" id="SM00365">
    <property type="entry name" value="LRR_SD22"/>
    <property type="match status" value="4"/>
</dbReference>
<keyword evidence="1" id="KW-0433">Leucine-rich repeat</keyword>
<evidence type="ECO:0000256" key="2">
    <source>
        <dbReference type="ARBA" id="ARBA00022737"/>
    </source>
</evidence>